<dbReference type="Pfam" id="PF00071">
    <property type="entry name" value="Ras"/>
    <property type="match status" value="1"/>
</dbReference>
<accession>A0AAD1R0P3</accession>
<proteinExistence type="predicted"/>
<dbReference type="EMBL" id="OW240912">
    <property type="protein sequence ID" value="CAH2220760.1"/>
    <property type="molecule type" value="Genomic_DNA"/>
</dbReference>
<evidence type="ECO:0000256" key="2">
    <source>
        <dbReference type="ARBA" id="ARBA00023134"/>
    </source>
</evidence>
<keyword evidence="1" id="KW-0547">Nucleotide-binding</keyword>
<evidence type="ECO:0000313" key="7">
    <source>
        <dbReference type="EMBL" id="CAH2220760.1"/>
    </source>
</evidence>
<evidence type="ECO:0000256" key="1">
    <source>
        <dbReference type="ARBA" id="ARBA00022741"/>
    </source>
</evidence>
<dbReference type="InterPro" id="IPR011992">
    <property type="entry name" value="EF-hand-dom_pair"/>
</dbReference>
<keyword evidence="2" id="KW-0342">GTP-binding</keyword>
<evidence type="ECO:0000259" key="6">
    <source>
        <dbReference type="PROSITE" id="PS50222"/>
    </source>
</evidence>
<dbReference type="InterPro" id="IPR001806">
    <property type="entry name" value="Small_GTPase"/>
</dbReference>
<dbReference type="AlphaFoldDB" id="A0AAD1R0P3"/>
<dbReference type="CDD" id="cd00154">
    <property type="entry name" value="Rab"/>
    <property type="match status" value="1"/>
</dbReference>
<evidence type="ECO:0000313" key="8">
    <source>
        <dbReference type="Proteomes" id="UP001295444"/>
    </source>
</evidence>
<keyword evidence="3" id="KW-0449">Lipoprotein</keyword>
<dbReference type="PRINTS" id="PR00449">
    <property type="entry name" value="RASTRNSFRMNG"/>
</dbReference>
<dbReference type="PANTHER" id="PTHR47977">
    <property type="entry name" value="RAS-RELATED PROTEIN RAB"/>
    <property type="match status" value="1"/>
</dbReference>
<feature type="region of interest" description="Disordered" evidence="5">
    <location>
        <begin position="1"/>
        <end position="37"/>
    </location>
</feature>
<dbReference type="InterPro" id="IPR002048">
    <property type="entry name" value="EF_hand_dom"/>
</dbReference>
<dbReference type="GO" id="GO:0005525">
    <property type="term" value="F:GTP binding"/>
    <property type="evidence" value="ECO:0007669"/>
    <property type="project" value="UniProtKB-KW"/>
</dbReference>
<dbReference type="SMART" id="SM00174">
    <property type="entry name" value="RHO"/>
    <property type="match status" value="1"/>
</dbReference>
<keyword evidence="8" id="KW-1185">Reference proteome</keyword>
<feature type="compositionally biased region" description="Basic and acidic residues" evidence="5">
    <location>
        <begin position="473"/>
        <end position="486"/>
    </location>
</feature>
<dbReference type="SMART" id="SM00175">
    <property type="entry name" value="RAB"/>
    <property type="match status" value="1"/>
</dbReference>
<dbReference type="Gene3D" id="3.40.50.300">
    <property type="entry name" value="P-loop containing nucleotide triphosphate hydrolases"/>
    <property type="match status" value="1"/>
</dbReference>
<dbReference type="InterPro" id="IPR027417">
    <property type="entry name" value="P-loop_NTPase"/>
</dbReference>
<dbReference type="SMART" id="SM00176">
    <property type="entry name" value="RAN"/>
    <property type="match status" value="1"/>
</dbReference>
<dbReference type="InterPro" id="IPR005225">
    <property type="entry name" value="Small_GTP-bd"/>
</dbReference>
<reference evidence="7" key="1">
    <citation type="submission" date="2022-03" db="EMBL/GenBank/DDBJ databases">
        <authorList>
            <person name="Alioto T."/>
            <person name="Alioto T."/>
            <person name="Gomez Garrido J."/>
        </authorList>
    </citation>
    <scope>NUCLEOTIDE SEQUENCE</scope>
</reference>
<dbReference type="SUPFAM" id="SSF52540">
    <property type="entry name" value="P-loop containing nucleoside triphosphate hydrolases"/>
    <property type="match status" value="1"/>
</dbReference>
<feature type="coiled-coil region" evidence="4">
    <location>
        <begin position="183"/>
        <end position="328"/>
    </location>
</feature>
<feature type="compositionally biased region" description="Low complexity" evidence="5">
    <location>
        <begin position="488"/>
        <end position="499"/>
    </location>
</feature>
<dbReference type="GO" id="GO:0003924">
    <property type="term" value="F:GTPase activity"/>
    <property type="evidence" value="ECO:0007669"/>
    <property type="project" value="InterPro"/>
</dbReference>
<dbReference type="PROSITE" id="PS51419">
    <property type="entry name" value="RAB"/>
    <property type="match status" value="1"/>
</dbReference>
<feature type="compositionally biased region" description="Basic residues" evidence="5">
    <location>
        <begin position="1"/>
        <end position="19"/>
    </location>
</feature>
<dbReference type="SMART" id="SM00173">
    <property type="entry name" value="RAS"/>
    <property type="match status" value="1"/>
</dbReference>
<evidence type="ECO:0000256" key="3">
    <source>
        <dbReference type="ARBA" id="ARBA00023288"/>
    </source>
</evidence>
<dbReference type="PROSITE" id="PS51421">
    <property type="entry name" value="RAS"/>
    <property type="match status" value="1"/>
</dbReference>
<evidence type="ECO:0000256" key="4">
    <source>
        <dbReference type="SAM" id="Coils"/>
    </source>
</evidence>
<dbReference type="Proteomes" id="UP001295444">
    <property type="component" value="Chromosome 01"/>
</dbReference>
<dbReference type="GO" id="GO:0005509">
    <property type="term" value="F:calcium ion binding"/>
    <property type="evidence" value="ECO:0007669"/>
    <property type="project" value="InterPro"/>
</dbReference>
<dbReference type="InterPro" id="IPR050227">
    <property type="entry name" value="Rab"/>
</dbReference>
<sequence length="830" mass="95772">MAERRRSKGKKLGSSRRIMKKQDEVEDTQTHTTEETSDDLFIIEMMEKIHSLFDEDETSGNILITRADMERVSSILFCSVEELELLFDELNSEGNDYITYEEFASGLRKFIQSSNNPLNQKRKRRSKKRMEFPEFPSLEEADSEERKQFMSFMEQLGANNIFEDENEIWKLWTRLAQDEPNLLENLEEFLAKVTSQIKEARVDKENLEIALKKRICEHTEEVQHLYEEMEQQMNAERVKLLNESDARSSIHSKEMKKVIDVKNKEVQQLVGVQDELERELHKLRSTQQVTKSENEKLKRTNKDLEEQLEKIRDQLSEAQSCLVEMKQNISQNDIEKEKREVDESMSVSNSQFYQICFQDPSLKNKINEHEEITVEPIHQHEPSKLALKTYSNISNVPANPRTRVISIEEDPMPEYLIGDHKLFDKSSEGELANLSPVSRFQTVIEEEQYIHKGVTKGKEHTISRMIDFDPQDVEAKIKPKTQEKRRYSSSSDDSAKASSQINVMVQSQNSIKTERSVSIVMLRRNSSLDAQKAPLHQAETTENYSGIKSEKTVVITNSLDKTKSQDGSSENTSSVTYRTVETKKDGNQKDVAEQMEATKYSVKYRAVGSKQDSLGINKETHQSSEGFEKKSPFKDIRDADHVYKIMFVGNSNVGKTSFLEQVHGGSFKKTTSATVGLDYRIKNLIVDNRQYVLQLWDTAGQERFHSITEQFFRKADGIVIMYDVTSKDSFNAARYWLNCIKEKTEEDIVILLIGNKIDCDSERKVPPEQGEQLAHEYKLLFTECSVSSGINITEALRQLARSLKAHEEYMKNNVVKIGKQNEKKSKSCCM</sequence>
<name>A0AAD1R0P3_PELCU</name>
<protein>
    <submittedName>
        <fullName evidence="7">Ras-related Rab-44</fullName>
    </submittedName>
</protein>
<organism evidence="7 8">
    <name type="scientific">Pelobates cultripes</name>
    <name type="common">Western spadefoot toad</name>
    <dbReference type="NCBI Taxonomy" id="61616"/>
    <lineage>
        <taxon>Eukaryota</taxon>
        <taxon>Metazoa</taxon>
        <taxon>Chordata</taxon>
        <taxon>Craniata</taxon>
        <taxon>Vertebrata</taxon>
        <taxon>Euteleostomi</taxon>
        <taxon>Amphibia</taxon>
        <taxon>Batrachia</taxon>
        <taxon>Anura</taxon>
        <taxon>Pelobatoidea</taxon>
        <taxon>Pelobatidae</taxon>
        <taxon>Pelobates</taxon>
    </lineage>
</organism>
<feature type="compositionally biased region" description="Basic and acidic residues" evidence="5">
    <location>
        <begin position="20"/>
        <end position="34"/>
    </location>
</feature>
<evidence type="ECO:0000256" key="5">
    <source>
        <dbReference type="SAM" id="MobiDB-lite"/>
    </source>
</evidence>
<feature type="region of interest" description="Disordered" evidence="5">
    <location>
        <begin position="470"/>
        <end position="501"/>
    </location>
</feature>
<dbReference type="SMART" id="SM00177">
    <property type="entry name" value="ARF"/>
    <property type="match status" value="1"/>
</dbReference>
<dbReference type="PROSITE" id="PS50222">
    <property type="entry name" value="EF_HAND_2"/>
    <property type="match status" value="1"/>
</dbReference>
<dbReference type="SUPFAM" id="SSF47473">
    <property type="entry name" value="EF-hand"/>
    <property type="match status" value="1"/>
</dbReference>
<keyword evidence="4" id="KW-0175">Coiled coil</keyword>
<feature type="domain" description="EF-hand" evidence="6">
    <location>
        <begin position="78"/>
        <end position="113"/>
    </location>
</feature>
<dbReference type="NCBIfam" id="TIGR00231">
    <property type="entry name" value="small_GTP"/>
    <property type="match status" value="1"/>
</dbReference>
<dbReference type="FunFam" id="3.40.50.300:FF:001129">
    <property type="entry name" value="ras-related protein Rab-44 isoform X2"/>
    <property type="match status" value="1"/>
</dbReference>
<dbReference type="Gene3D" id="1.10.238.10">
    <property type="entry name" value="EF-hand"/>
    <property type="match status" value="1"/>
</dbReference>
<gene>
    <name evidence="7" type="ORF">PECUL_23A014684</name>
</gene>